<sequence>MRIDAVFSGGGVKAFAFIGALEKIEEHGYSYGKVVGTSAGAIIAGLLTAGYNAIEIKSMFNELELKKFMDTSDIGRYLPFIKWFTLYFTMGLYKGNAFEQWLFNKLAQVGVYTFKDIPVDSLRVIVSDLTLGRMVVIPDDLQELYGINPNDFSISEAIRMSAGFPFLFRPKAIKNMNYGKSLIVDGALLSNFPMWLFDQDGNTRTRPLLGIKLSDSIGRLPSNEIKNSLELFQAIFTTMRKAHDTRYVSEKYLNDVLFLPVKEVDATELELDKQQKDELIELGRNYTASFLKHWP</sequence>
<keyword evidence="5" id="KW-1185">Reference proteome</keyword>
<feature type="short sequence motif" description="DGA/G" evidence="2">
    <location>
        <begin position="185"/>
        <end position="187"/>
    </location>
</feature>
<comment type="caution">
    <text evidence="4">The sequence shown here is derived from an EMBL/GenBank/DDBJ whole genome shotgun (WGS) entry which is preliminary data.</text>
</comment>
<dbReference type="AlphaFoldDB" id="A0A6A8DHG6"/>
<dbReference type="Gene3D" id="3.40.1090.10">
    <property type="entry name" value="Cytosolic phospholipase A2 catalytic domain"/>
    <property type="match status" value="2"/>
</dbReference>
<evidence type="ECO:0000313" key="5">
    <source>
        <dbReference type="Proteomes" id="UP000799092"/>
    </source>
</evidence>
<reference evidence="4" key="1">
    <citation type="submission" date="2019-11" db="EMBL/GenBank/DDBJ databases">
        <authorList>
            <person name="Li J."/>
        </authorList>
    </citation>
    <scope>NUCLEOTIDE SEQUENCE</scope>
    <source>
        <strain evidence="4">B6B</strain>
    </source>
</reference>
<keyword evidence="2" id="KW-0442">Lipid degradation</keyword>
<accession>A0A6A8DHG6</accession>
<dbReference type="GO" id="GO:0016787">
    <property type="term" value="F:hydrolase activity"/>
    <property type="evidence" value="ECO:0007669"/>
    <property type="project" value="UniProtKB-UniRule"/>
</dbReference>
<dbReference type="PANTHER" id="PTHR46394">
    <property type="entry name" value="ANNEXIN"/>
    <property type="match status" value="1"/>
</dbReference>
<evidence type="ECO:0000259" key="3">
    <source>
        <dbReference type="PROSITE" id="PS51635"/>
    </source>
</evidence>
<dbReference type="SUPFAM" id="SSF52151">
    <property type="entry name" value="FabD/lysophospholipase-like"/>
    <property type="match status" value="1"/>
</dbReference>
<dbReference type="CDD" id="cd07207">
    <property type="entry name" value="Pat_ExoU_VipD_like"/>
    <property type="match status" value="1"/>
</dbReference>
<name>A0A6A8DHG6_9BACI</name>
<dbReference type="OrthoDB" id="9770965at2"/>
<dbReference type="RefSeq" id="WP_153736772.1">
    <property type="nucleotide sequence ID" value="NZ_WJNG01000007.1"/>
</dbReference>
<comment type="caution">
    <text evidence="2">Lacks conserved residue(s) required for the propagation of feature annotation.</text>
</comment>
<dbReference type="PROSITE" id="PS51635">
    <property type="entry name" value="PNPLA"/>
    <property type="match status" value="1"/>
</dbReference>
<dbReference type="InterPro" id="IPR016035">
    <property type="entry name" value="Acyl_Trfase/lysoPLipase"/>
</dbReference>
<feature type="short sequence motif" description="GXSXG" evidence="2">
    <location>
        <begin position="36"/>
        <end position="40"/>
    </location>
</feature>
<proteinExistence type="predicted"/>
<protein>
    <recommendedName>
        <fullName evidence="3">PNPLA domain-containing protein</fullName>
    </recommendedName>
</protein>
<dbReference type="Proteomes" id="UP000799092">
    <property type="component" value="Unassembled WGS sequence"/>
</dbReference>
<dbReference type="InterPro" id="IPR052580">
    <property type="entry name" value="Lipid_Hydrolase"/>
</dbReference>
<feature type="active site" description="Nucleophile" evidence="2">
    <location>
        <position position="38"/>
    </location>
</feature>
<dbReference type="InterPro" id="IPR002641">
    <property type="entry name" value="PNPLA_dom"/>
</dbReference>
<keyword evidence="1 2" id="KW-0443">Lipid metabolism</keyword>
<dbReference type="PANTHER" id="PTHR46394:SF1">
    <property type="entry name" value="PNPLA DOMAIN-CONTAINING PROTEIN"/>
    <property type="match status" value="1"/>
</dbReference>
<feature type="domain" description="PNPLA" evidence="3">
    <location>
        <begin position="5"/>
        <end position="198"/>
    </location>
</feature>
<evidence type="ECO:0000313" key="4">
    <source>
        <dbReference type="EMBL" id="MRH43151.1"/>
    </source>
</evidence>
<feature type="active site" description="Proton acceptor" evidence="2">
    <location>
        <position position="185"/>
    </location>
</feature>
<gene>
    <name evidence="4" type="ORF">GH741_10715</name>
</gene>
<evidence type="ECO:0000256" key="2">
    <source>
        <dbReference type="PROSITE-ProRule" id="PRU01161"/>
    </source>
</evidence>
<dbReference type="Pfam" id="PF01734">
    <property type="entry name" value="Patatin"/>
    <property type="match status" value="1"/>
</dbReference>
<dbReference type="GO" id="GO:0016042">
    <property type="term" value="P:lipid catabolic process"/>
    <property type="evidence" value="ECO:0007669"/>
    <property type="project" value="UniProtKB-UniRule"/>
</dbReference>
<dbReference type="EMBL" id="WJNG01000007">
    <property type="protein sequence ID" value="MRH43151.1"/>
    <property type="molecule type" value="Genomic_DNA"/>
</dbReference>
<evidence type="ECO:0000256" key="1">
    <source>
        <dbReference type="ARBA" id="ARBA00023098"/>
    </source>
</evidence>
<keyword evidence="2" id="KW-0378">Hydrolase</keyword>
<organism evidence="4 5">
    <name type="scientific">Aquibacillus halophilus</name>
    <dbReference type="NCBI Taxonomy" id="930132"/>
    <lineage>
        <taxon>Bacteria</taxon>
        <taxon>Bacillati</taxon>
        <taxon>Bacillota</taxon>
        <taxon>Bacilli</taxon>
        <taxon>Bacillales</taxon>
        <taxon>Bacillaceae</taxon>
        <taxon>Aquibacillus</taxon>
    </lineage>
</organism>